<evidence type="ECO:0000313" key="2">
    <source>
        <dbReference type="Proteomes" id="UP000030143"/>
    </source>
</evidence>
<dbReference type="AlphaFoldDB" id="A0A0A2JVG2"/>
<gene>
    <name evidence="1" type="ORF">PEX2_081170</name>
</gene>
<evidence type="ECO:0000313" key="1">
    <source>
        <dbReference type="EMBL" id="KGO61263.1"/>
    </source>
</evidence>
<dbReference type="VEuPathDB" id="FungiDB:PEXP_032170"/>
<dbReference type="PhylomeDB" id="A0A0A2JVG2"/>
<organism evidence="1 2">
    <name type="scientific">Penicillium expansum</name>
    <name type="common">Blue mold rot fungus</name>
    <dbReference type="NCBI Taxonomy" id="27334"/>
    <lineage>
        <taxon>Eukaryota</taxon>
        <taxon>Fungi</taxon>
        <taxon>Dikarya</taxon>
        <taxon>Ascomycota</taxon>
        <taxon>Pezizomycotina</taxon>
        <taxon>Eurotiomycetes</taxon>
        <taxon>Eurotiomycetidae</taxon>
        <taxon>Eurotiales</taxon>
        <taxon>Aspergillaceae</taxon>
        <taxon>Penicillium</taxon>
    </lineage>
</organism>
<dbReference type="RefSeq" id="XP_016602146.1">
    <property type="nucleotide sequence ID" value="XM_016745387.1"/>
</dbReference>
<dbReference type="GeneID" id="27680807"/>
<accession>A0A0A2JVG2</accession>
<name>A0A0A2JVG2_PENEN</name>
<dbReference type="Proteomes" id="UP000030143">
    <property type="component" value="Unassembled WGS sequence"/>
</dbReference>
<dbReference type="HOGENOM" id="CLU_1421130_0_0_1"/>
<dbReference type="OrthoDB" id="5315444at2759"/>
<dbReference type="EMBL" id="JQFZ01000049">
    <property type="protein sequence ID" value="KGO61263.1"/>
    <property type="molecule type" value="Genomic_DNA"/>
</dbReference>
<dbReference type="STRING" id="27334.A0A0A2JVG2"/>
<keyword evidence="2" id="KW-1185">Reference proteome</keyword>
<reference evidence="1 2" key="1">
    <citation type="journal article" date="2015" name="Mol. Plant Microbe Interact.">
        <title>Genome, transcriptome, and functional analyses of Penicillium expansum provide new insights into secondary metabolism and pathogenicity.</title>
        <authorList>
            <person name="Ballester A.R."/>
            <person name="Marcet-Houben M."/>
            <person name="Levin E."/>
            <person name="Sela N."/>
            <person name="Selma-Lazaro C."/>
            <person name="Carmona L."/>
            <person name="Wisniewski M."/>
            <person name="Droby S."/>
            <person name="Gonzalez-Candelas L."/>
            <person name="Gabaldon T."/>
        </authorList>
    </citation>
    <scope>NUCLEOTIDE SEQUENCE [LARGE SCALE GENOMIC DNA]</scope>
    <source>
        <strain evidence="1 2">MD-8</strain>
    </source>
</reference>
<proteinExistence type="predicted"/>
<protein>
    <submittedName>
        <fullName evidence="1">Uncharacterized protein</fullName>
    </submittedName>
</protein>
<comment type="caution">
    <text evidence="1">The sequence shown here is derived from an EMBL/GenBank/DDBJ whole genome shotgun (WGS) entry which is preliminary data.</text>
</comment>
<sequence length="173" mass="19899">MSASYADHEIINLYIQKVKRGCKEDKVDHMWTQILRFYFPLQQGYGLEREPYTSETTQARANIVVTNVRENSINKVLFVECKALKYKNATLTKWGQTKVQLENNMRNWSGRQPNSPLYAITVIGRQARFFTMAAGSTNLVDFGAEDEILSVKDDAVRVQQLLLRMEALVSQNM</sequence>